<feature type="transmembrane region" description="Helical" evidence="6">
    <location>
        <begin position="126"/>
        <end position="144"/>
    </location>
</feature>
<dbReference type="EMBL" id="JAGISH010000013">
    <property type="protein sequence ID" value="MBP0484501.1"/>
    <property type="molecule type" value="Genomic_DNA"/>
</dbReference>
<organism evidence="7 8">
    <name type="scientific">Sagittula salina</name>
    <dbReference type="NCBI Taxonomy" id="2820268"/>
    <lineage>
        <taxon>Bacteria</taxon>
        <taxon>Pseudomonadati</taxon>
        <taxon>Pseudomonadota</taxon>
        <taxon>Alphaproteobacteria</taxon>
        <taxon>Rhodobacterales</taxon>
        <taxon>Roseobacteraceae</taxon>
        <taxon>Sagittula</taxon>
    </lineage>
</organism>
<dbReference type="Pfam" id="PF01810">
    <property type="entry name" value="LysE"/>
    <property type="match status" value="1"/>
</dbReference>
<feature type="transmembrane region" description="Helical" evidence="6">
    <location>
        <begin position="156"/>
        <end position="182"/>
    </location>
</feature>
<evidence type="ECO:0000256" key="4">
    <source>
        <dbReference type="ARBA" id="ARBA00022989"/>
    </source>
</evidence>
<keyword evidence="8" id="KW-1185">Reference proteome</keyword>
<dbReference type="AlphaFoldDB" id="A0A940MTD2"/>
<feature type="transmembrane region" description="Helical" evidence="6">
    <location>
        <begin position="194"/>
        <end position="212"/>
    </location>
</feature>
<dbReference type="PANTHER" id="PTHR30086">
    <property type="entry name" value="ARGININE EXPORTER PROTEIN ARGO"/>
    <property type="match status" value="1"/>
</dbReference>
<evidence type="ECO:0000256" key="1">
    <source>
        <dbReference type="ARBA" id="ARBA00004651"/>
    </source>
</evidence>
<proteinExistence type="predicted"/>
<gene>
    <name evidence="7" type="ORF">J5474_18680</name>
</gene>
<evidence type="ECO:0000256" key="6">
    <source>
        <dbReference type="SAM" id="Phobius"/>
    </source>
</evidence>
<reference evidence="7" key="1">
    <citation type="submission" date="2021-03" db="EMBL/GenBank/DDBJ databases">
        <title>Sagittula salina sp. nov. strain M10.9X isolated from the marine waste.</title>
        <authorList>
            <person name="Satari L."/>
            <person name="Molina-Menor E."/>
            <person name="Vidal-Verdu A."/>
            <person name="Pascual J."/>
            <person name="Pereto J."/>
            <person name="Porcar M."/>
        </authorList>
    </citation>
    <scope>NUCLEOTIDE SEQUENCE</scope>
    <source>
        <strain evidence="7">M10.9X</strain>
    </source>
</reference>
<keyword evidence="4 6" id="KW-1133">Transmembrane helix</keyword>
<protein>
    <submittedName>
        <fullName evidence="7">LysE family translocator</fullName>
    </submittedName>
</protein>
<evidence type="ECO:0000256" key="3">
    <source>
        <dbReference type="ARBA" id="ARBA00022692"/>
    </source>
</evidence>
<evidence type="ECO:0000313" key="8">
    <source>
        <dbReference type="Proteomes" id="UP000675940"/>
    </source>
</evidence>
<name>A0A940MTD2_9RHOB</name>
<evidence type="ECO:0000313" key="7">
    <source>
        <dbReference type="EMBL" id="MBP0484501.1"/>
    </source>
</evidence>
<dbReference type="PANTHER" id="PTHR30086:SF20">
    <property type="entry name" value="ARGININE EXPORTER PROTEIN ARGO-RELATED"/>
    <property type="match status" value="1"/>
</dbReference>
<feature type="transmembrane region" description="Helical" evidence="6">
    <location>
        <begin position="42"/>
        <end position="64"/>
    </location>
</feature>
<dbReference type="GO" id="GO:0015171">
    <property type="term" value="F:amino acid transmembrane transporter activity"/>
    <property type="evidence" value="ECO:0007669"/>
    <property type="project" value="TreeGrafter"/>
</dbReference>
<comment type="subcellular location">
    <subcellularLocation>
        <location evidence="1">Cell membrane</location>
        <topology evidence="1">Multi-pass membrane protein</topology>
    </subcellularLocation>
</comment>
<keyword evidence="3 6" id="KW-0812">Transmembrane</keyword>
<keyword evidence="2" id="KW-1003">Cell membrane</keyword>
<feature type="transmembrane region" description="Helical" evidence="6">
    <location>
        <begin position="70"/>
        <end position="90"/>
    </location>
</feature>
<comment type="caution">
    <text evidence="7">The sequence shown here is derived from an EMBL/GenBank/DDBJ whole genome shotgun (WGS) entry which is preliminary data.</text>
</comment>
<feature type="transmembrane region" description="Helical" evidence="6">
    <location>
        <begin position="6"/>
        <end position="30"/>
    </location>
</feature>
<dbReference type="InterPro" id="IPR001123">
    <property type="entry name" value="LeuE-type"/>
</dbReference>
<dbReference type="GO" id="GO:0005886">
    <property type="term" value="C:plasma membrane"/>
    <property type="evidence" value="ECO:0007669"/>
    <property type="project" value="UniProtKB-SubCell"/>
</dbReference>
<dbReference type="PIRSF" id="PIRSF006324">
    <property type="entry name" value="LeuE"/>
    <property type="match status" value="1"/>
</dbReference>
<accession>A0A940MTD2</accession>
<evidence type="ECO:0000256" key="2">
    <source>
        <dbReference type="ARBA" id="ARBA00022475"/>
    </source>
</evidence>
<sequence length="215" mass="21929">MLPTEHSLLAVTLAGLALSATPGPSMLYVLSHSIGQSRAAGLASALGLCLGGVALAVATALGLAALFASAAWVVPVLRLAGAAYLVWLGIGMIREARQAAEAELHAAQVPTAPLGTIVRRGMLVELLNPKTVLFFALFLPPFVSAGPDGDHVAVQLLILGALVPLTAVPSDLAVALMGGSLARRLNGHRGARRAMGWLGGLMLIAIAAALLLEQF</sequence>
<keyword evidence="5 6" id="KW-0472">Membrane</keyword>
<evidence type="ECO:0000256" key="5">
    <source>
        <dbReference type="ARBA" id="ARBA00023136"/>
    </source>
</evidence>
<dbReference type="Proteomes" id="UP000675940">
    <property type="component" value="Unassembled WGS sequence"/>
</dbReference>